<evidence type="ECO:0000256" key="1">
    <source>
        <dbReference type="SAM" id="MobiDB-lite"/>
    </source>
</evidence>
<name>A0AAN6PY70_9PEZI</name>
<feature type="region of interest" description="Disordered" evidence="1">
    <location>
        <begin position="117"/>
        <end position="140"/>
    </location>
</feature>
<dbReference type="Proteomes" id="UP001305647">
    <property type="component" value="Unassembled WGS sequence"/>
</dbReference>
<gene>
    <name evidence="3" type="ORF">N658DRAFT_140262</name>
</gene>
<evidence type="ECO:0000256" key="2">
    <source>
        <dbReference type="SAM" id="Phobius"/>
    </source>
</evidence>
<organism evidence="3 4">
    <name type="scientific">Parathielavia hyrcaniae</name>
    <dbReference type="NCBI Taxonomy" id="113614"/>
    <lineage>
        <taxon>Eukaryota</taxon>
        <taxon>Fungi</taxon>
        <taxon>Dikarya</taxon>
        <taxon>Ascomycota</taxon>
        <taxon>Pezizomycotina</taxon>
        <taxon>Sordariomycetes</taxon>
        <taxon>Sordariomycetidae</taxon>
        <taxon>Sordariales</taxon>
        <taxon>Chaetomiaceae</taxon>
        <taxon>Parathielavia</taxon>
    </lineage>
</organism>
<feature type="transmembrane region" description="Helical" evidence="2">
    <location>
        <begin position="7"/>
        <end position="26"/>
    </location>
</feature>
<dbReference type="AlphaFoldDB" id="A0AAN6PY70"/>
<sequence>MPLYCRYFVSLCLPSLIPLVFLYLYFFPVSSTASFPLYLLLLFLPPLSLLFLCLLFFLLSFSFFLLLSPSLYLHRSPCFTPPPQLEIPTVIEPSAVGGAMDLFESVEGGACPTETGAMRPPVPFGPRLTSVTVPPNPLRR</sequence>
<evidence type="ECO:0000313" key="4">
    <source>
        <dbReference type="Proteomes" id="UP001305647"/>
    </source>
</evidence>
<protein>
    <submittedName>
        <fullName evidence="3">Uncharacterized protein</fullName>
    </submittedName>
</protein>
<proteinExistence type="predicted"/>
<keyword evidence="2" id="KW-1133">Transmembrane helix</keyword>
<reference evidence="3" key="1">
    <citation type="journal article" date="2023" name="Mol. Phylogenet. Evol.">
        <title>Genome-scale phylogeny and comparative genomics of the fungal order Sordariales.</title>
        <authorList>
            <person name="Hensen N."/>
            <person name="Bonometti L."/>
            <person name="Westerberg I."/>
            <person name="Brannstrom I.O."/>
            <person name="Guillou S."/>
            <person name="Cros-Aarteil S."/>
            <person name="Calhoun S."/>
            <person name="Haridas S."/>
            <person name="Kuo A."/>
            <person name="Mondo S."/>
            <person name="Pangilinan J."/>
            <person name="Riley R."/>
            <person name="LaButti K."/>
            <person name="Andreopoulos B."/>
            <person name="Lipzen A."/>
            <person name="Chen C."/>
            <person name="Yan M."/>
            <person name="Daum C."/>
            <person name="Ng V."/>
            <person name="Clum A."/>
            <person name="Steindorff A."/>
            <person name="Ohm R.A."/>
            <person name="Martin F."/>
            <person name="Silar P."/>
            <person name="Natvig D.O."/>
            <person name="Lalanne C."/>
            <person name="Gautier V."/>
            <person name="Ament-Velasquez S.L."/>
            <person name="Kruys A."/>
            <person name="Hutchinson M.I."/>
            <person name="Powell A.J."/>
            <person name="Barry K."/>
            <person name="Miller A.N."/>
            <person name="Grigoriev I.V."/>
            <person name="Debuchy R."/>
            <person name="Gladieux P."/>
            <person name="Hiltunen Thoren M."/>
            <person name="Johannesson H."/>
        </authorList>
    </citation>
    <scope>NUCLEOTIDE SEQUENCE</scope>
    <source>
        <strain evidence="3">CBS 757.83</strain>
    </source>
</reference>
<feature type="transmembrane region" description="Helical" evidence="2">
    <location>
        <begin position="38"/>
        <end position="67"/>
    </location>
</feature>
<keyword evidence="2" id="KW-0812">Transmembrane</keyword>
<accession>A0AAN6PY70</accession>
<evidence type="ECO:0000313" key="3">
    <source>
        <dbReference type="EMBL" id="KAK4100142.1"/>
    </source>
</evidence>
<keyword evidence="4" id="KW-1185">Reference proteome</keyword>
<comment type="caution">
    <text evidence="3">The sequence shown here is derived from an EMBL/GenBank/DDBJ whole genome shotgun (WGS) entry which is preliminary data.</text>
</comment>
<dbReference type="EMBL" id="MU863643">
    <property type="protein sequence ID" value="KAK4100142.1"/>
    <property type="molecule type" value="Genomic_DNA"/>
</dbReference>
<keyword evidence="2" id="KW-0472">Membrane</keyword>
<reference evidence="3" key="2">
    <citation type="submission" date="2023-05" db="EMBL/GenBank/DDBJ databases">
        <authorList>
            <consortium name="Lawrence Berkeley National Laboratory"/>
            <person name="Steindorff A."/>
            <person name="Hensen N."/>
            <person name="Bonometti L."/>
            <person name="Westerberg I."/>
            <person name="Brannstrom I.O."/>
            <person name="Guillou S."/>
            <person name="Cros-Aarteil S."/>
            <person name="Calhoun S."/>
            <person name="Haridas S."/>
            <person name="Kuo A."/>
            <person name="Mondo S."/>
            <person name="Pangilinan J."/>
            <person name="Riley R."/>
            <person name="Labutti K."/>
            <person name="Andreopoulos B."/>
            <person name="Lipzen A."/>
            <person name="Chen C."/>
            <person name="Yanf M."/>
            <person name="Daum C."/>
            <person name="Ng V."/>
            <person name="Clum A."/>
            <person name="Ohm R."/>
            <person name="Martin F."/>
            <person name="Silar P."/>
            <person name="Natvig D."/>
            <person name="Lalanne C."/>
            <person name="Gautier V."/>
            <person name="Ament-Velasquez S.L."/>
            <person name="Kruys A."/>
            <person name="Hutchinson M.I."/>
            <person name="Powell A.J."/>
            <person name="Barry K."/>
            <person name="Miller A.N."/>
            <person name="Grigoriev I.V."/>
            <person name="Debuchy R."/>
            <person name="Gladieux P."/>
            <person name="Thoren M.H."/>
            <person name="Johannesson H."/>
        </authorList>
    </citation>
    <scope>NUCLEOTIDE SEQUENCE</scope>
    <source>
        <strain evidence="3">CBS 757.83</strain>
    </source>
</reference>